<organism evidence="3 4">
    <name type="scientific">Desulforamulus hydrothermalis Lam5 = DSM 18033</name>
    <dbReference type="NCBI Taxonomy" id="1121428"/>
    <lineage>
        <taxon>Bacteria</taxon>
        <taxon>Bacillati</taxon>
        <taxon>Bacillota</taxon>
        <taxon>Clostridia</taxon>
        <taxon>Eubacteriales</taxon>
        <taxon>Peptococcaceae</taxon>
        <taxon>Desulforamulus</taxon>
    </lineage>
</organism>
<reference evidence="3 4" key="1">
    <citation type="journal article" date="2013" name="Genome Announc.">
        <title>Genome Sequence of the Sulfate-Reducing Bacterium Desulfotomaculum hydrothermale Lam5(T).</title>
        <authorList>
            <person name="Amin O."/>
            <person name="Fardeau M.L."/>
            <person name="Valette O."/>
            <person name="Hirschler-Rea A."/>
            <person name="Barbe V."/>
            <person name="Medigue C."/>
            <person name="Vacherie B."/>
            <person name="Ollivier B."/>
            <person name="Bertin P.N."/>
            <person name="Dolla A."/>
        </authorList>
    </citation>
    <scope>NUCLEOTIDE SEQUENCE [LARGE SCALE GENOMIC DNA]</scope>
    <source>
        <strain evidence="4">Lam5 / DSM 18033</strain>
    </source>
</reference>
<dbReference type="AlphaFoldDB" id="K8DXQ2"/>
<keyword evidence="4" id="KW-1185">Reference proteome</keyword>
<feature type="transmembrane region" description="Helical" evidence="2">
    <location>
        <begin position="101"/>
        <end position="121"/>
    </location>
</feature>
<dbReference type="EMBL" id="CAOS01000003">
    <property type="protein sequence ID" value="CCO07384.1"/>
    <property type="molecule type" value="Genomic_DNA"/>
</dbReference>
<sequence length="170" mass="18822">MLSMKEGRGDFMEETTSSAGREKYELTDEPAQVGRETAEAREQLPEQAGANSEAGDIREDVNLNNDGMDYWLQEFEKMLQEYKPLSQVFTQFKSKLGKPKTLLVVGGGVAALSLALVSVVAGQRIRRRTVIHTLPVQKQPDSEAAAPQPVPVAPAKRNPPPVPWPFIFFK</sequence>
<keyword evidence="2" id="KW-0472">Membrane</keyword>
<accession>K8DXQ2</accession>
<dbReference type="Proteomes" id="UP000009315">
    <property type="component" value="Unassembled WGS sequence"/>
</dbReference>
<keyword evidence="2" id="KW-1133">Transmembrane helix</keyword>
<keyword evidence="2" id="KW-0812">Transmembrane</keyword>
<feature type="compositionally biased region" description="Pro residues" evidence="1">
    <location>
        <begin position="148"/>
        <end position="164"/>
    </location>
</feature>
<name>K8DXQ2_9FIRM</name>
<gene>
    <name evidence="3" type="ORF">DESHY_110328</name>
</gene>
<evidence type="ECO:0000256" key="1">
    <source>
        <dbReference type="SAM" id="MobiDB-lite"/>
    </source>
</evidence>
<dbReference type="STRING" id="1121428.DESHY_110328"/>
<evidence type="ECO:0000313" key="3">
    <source>
        <dbReference type="EMBL" id="CCO07384.1"/>
    </source>
</evidence>
<proteinExistence type="predicted"/>
<feature type="compositionally biased region" description="Basic and acidic residues" evidence="1">
    <location>
        <begin position="1"/>
        <end position="11"/>
    </location>
</feature>
<feature type="region of interest" description="Disordered" evidence="1">
    <location>
        <begin position="136"/>
        <end position="164"/>
    </location>
</feature>
<feature type="region of interest" description="Disordered" evidence="1">
    <location>
        <begin position="1"/>
        <end position="60"/>
    </location>
</feature>
<comment type="caution">
    <text evidence="3">The sequence shown here is derived from an EMBL/GenBank/DDBJ whole genome shotgun (WGS) entry which is preliminary data.</text>
</comment>
<evidence type="ECO:0000313" key="4">
    <source>
        <dbReference type="Proteomes" id="UP000009315"/>
    </source>
</evidence>
<evidence type="ECO:0000256" key="2">
    <source>
        <dbReference type="SAM" id="Phobius"/>
    </source>
</evidence>
<protein>
    <submittedName>
        <fullName evidence="3">Uncharacterized protein</fullName>
    </submittedName>
</protein>